<evidence type="ECO:0000256" key="3">
    <source>
        <dbReference type="PROSITE-ProRule" id="PRU00023"/>
    </source>
</evidence>
<organism evidence="6 7">
    <name type="scientific">Nitrospirillum amazonense</name>
    <dbReference type="NCBI Taxonomy" id="28077"/>
    <lineage>
        <taxon>Bacteria</taxon>
        <taxon>Pseudomonadati</taxon>
        <taxon>Pseudomonadota</taxon>
        <taxon>Alphaproteobacteria</taxon>
        <taxon>Rhodospirillales</taxon>
        <taxon>Azospirillaceae</taxon>
        <taxon>Nitrospirillum</taxon>
    </lineage>
</organism>
<feature type="repeat" description="ANK" evidence="3">
    <location>
        <begin position="491"/>
        <end position="523"/>
    </location>
</feature>
<name>A0A560GVR4_9PROT</name>
<dbReference type="Gene3D" id="1.20.1270.180">
    <property type="match status" value="1"/>
</dbReference>
<dbReference type="Gene3D" id="1.25.40.20">
    <property type="entry name" value="Ankyrin repeat-containing domain"/>
    <property type="match status" value="1"/>
</dbReference>
<keyword evidence="7" id="KW-1185">Reference proteome</keyword>
<evidence type="ECO:0000256" key="4">
    <source>
        <dbReference type="SAM" id="SignalP"/>
    </source>
</evidence>
<feature type="domain" description="Lysozyme inhibitor LprI-like N-terminal" evidence="5">
    <location>
        <begin position="35"/>
        <end position="106"/>
    </location>
</feature>
<dbReference type="Pfam" id="PF00023">
    <property type="entry name" value="Ank"/>
    <property type="match status" value="2"/>
</dbReference>
<keyword evidence="4" id="KW-0732">Signal</keyword>
<evidence type="ECO:0000313" key="7">
    <source>
        <dbReference type="Proteomes" id="UP000315751"/>
    </source>
</evidence>
<protein>
    <submittedName>
        <fullName evidence="6">Uncharacterized protein DUF1311</fullName>
    </submittedName>
</protein>
<dbReference type="PANTHER" id="PTHR24173:SF74">
    <property type="entry name" value="ANKYRIN REPEAT DOMAIN-CONTAINING PROTEIN 16"/>
    <property type="match status" value="1"/>
</dbReference>
<proteinExistence type="predicted"/>
<dbReference type="PANTHER" id="PTHR24173">
    <property type="entry name" value="ANKYRIN REPEAT CONTAINING"/>
    <property type="match status" value="1"/>
</dbReference>
<feature type="chain" id="PRO_5021922912" evidence="4">
    <location>
        <begin position="24"/>
        <end position="621"/>
    </location>
</feature>
<reference evidence="6 7" key="1">
    <citation type="submission" date="2019-06" db="EMBL/GenBank/DDBJ databases">
        <title>Genomic Encyclopedia of Type Strains, Phase IV (KMG-V): Genome sequencing to study the core and pangenomes of soil and plant-associated prokaryotes.</title>
        <authorList>
            <person name="Whitman W."/>
        </authorList>
    </citation>
    <scope>NUCLEOTIDE SEQUENCE [LARGE SCALE GENOMIC DNA]</scope>
    <source>
        <strain evidence="6 7">BR 11622</strain>
    </source>
</reference>
<feature type="repeat" description="ANK" evidence="3">
    <location>
        <begin position="551"/>
        <end position="583"/>
    </location>
</feature>
<comment type="caution">
    <text evidence="6">The sequence shown here is derived from an EMBL/GenBank/DDBJ whole genome shotgun (WGS) entry which is preliminary data.</text>
</comment>
<evidence type="ECO:0000259" key="5">
    <source>
        <dbReference type="Pfam" id="PF07007"/>
    </source>
</evidence>
<dbReference type="InterPro" id="IPR036770">
    <property type="entry name" value="Ankyrin_rpt-contain_sf"/>
</dbReference>
<accession>A0A560GVR4</accession>
<feature type="signal peptide" evidence="4">
    <location>
        <begin position="1"/>
        <end position="23"/>
    </location>
</feature>
<evidence type="ECO:0000313" key="6">
    <source>
        <dbReference type="EMBL" id="TWB37654.1"/>
    </source>
</evidence>
<dbReference type="PROSITE" id="PS50297">
    <property type="entry name" value="ANK_REP_REGION"/>
    <property type="match status" value="2"/>
</dbReference>
<dbReference type="PROSITE" id="PS50088">
    <property type="entry name" value="ANK_REPEAT"/>
    <property type="match status" value="2"/>
</dbReference>
<keyword evidence="2 3" id="KW-0040">ANK repeat</keyword>
<dbReference type="Proteomes" id="UP000315751">
    <property type="component" value="Unassembled WGS sequence"/>
</dbReference>
<evidence type="ECO:0000256" key="2">
    <source>
        <dbReference type="ARBA" id="ARBA00023043"/>
    </source>
</evidence>
<keyword evidence="1" id="KW-0677">Repeat</keyword>
<dbReference type="InterPro" id="IPR009739">
    <property type="entry name" value="LprI-like_N"/>
</dbReference>
<dbReference type="AlphaFoldDB" id="A0A560GVR4"/>
<dbReference type="SUPFAM" id="SSF48403">
    <property type="entry name" value="Ankyrin repeat"/>
    <property type="match status" value="1"/>
</dbReference>
<dbReference type="EMBL" id="VITR01000014">
    <property type="protein sequence ID" value="TWB37654.1"/>
    <property type="molecule type" value="Genomic_DNA"/>
</dbReference>
<gene>
    <name evidence="6" type="ORF">FBZ90_114143</name>
</gene>
<sequence length="621" mass="66002">MLARLAPLAAALLLMCAPLGVQAAVNAGEGPSFNCAAAATTVEKAICGDANLSALDRQMNETYQQAVQAASSVAGPWKEAVFLAQRIWLSQRSECFLGSSHDAPDSAGVICLGQAYEAQVERVALIGDSLRKSQQNILLRRQNHVIEQPGDVDRDLKFLPGQLLRPAFSGMLAAPKAAEGLFRLFQTTEARLGLAVVLRVTASDPKAHDAEIRQLLTKVSEAKDDENVAYFSPKPEGYDGTIGSLVIFMRAAAGSAEFPCEMYERHPELIDAMAAEFGSSQDGYLPNADCGARAYALPGSVFAIEQALSAFDGGAFDRCTGTMGSMYRRRVRLADVAMQVAPRRLLAEAADPDEKNNSDHDLRIMPLLAWSYDSPWNRQKFMAIRDLFLKARTDLAVMYRGRYGLKADEALLAAHIGLNNRFDWTLRGRPNALRAAIMDADAKPSLAEVLASGPLPQIVDAEPLLSLAVARPASLAALLAAGAPVDGTNPIGKTPLMTAAQFNALEAVQALLKAKAAVNRQSLAPDRIEGNDPPGEGDMQSACGTYAITHGQRTALMYAAANAGLPVIEALLAAGADTALKDSTGLTALDYLEGRGPVPANPLLTGAELATARTLLTPRGL</sequence>
<dbReference type="SMART" id="SM00248">
    <property type="entry name" value="ANK"/>
    <property type="match status" value="2"/>
</dbReference>
<dbReference type="Pfam" id="PF07007">
    <property type="entry name" value="LprI"/>
    <property type="match status" value="1"/>
</dbReference>
<evidence type="ECO:0000256" key="1">
    <source>
        <dbReference type="ARBA" id="ARBA00022737"/>
    </source>
</evidence>
<dbReference type="InterPro" id="IPR002110">
    <property type="entry name" value="Ankyrin_rpt"/>
</dbReference>